<dbReference type="InterPro" id="IPR028974">
    <property type="entry name" value="TSP_type-3_rpt"/>
</dbReference>
<keyword evidence="3" id="KW-1134">Transmembrane beta strand</keyword>
<protein>
    <submittedName>
        <fullName evidence="14">Alpha-agarase</fullName>
    </submittedName>
</protein>
<dbReference type="GO" id="GO:0007155">
    <property type="term" value="P:cell adhesion"/>
    <property type="evidence" value="ECO:0007669"/>
    <property type="project" value="InterPro"/>
</dbReference>
<dbReference type="OrthoDB" id="1522982at2"/>
<dbReference type="PANTHER" id="PTHR30329:SF21">
    <property type="entry name" value="LIPOPROTEIN YIAD-RELATED"/>
    <property type="match status" value="1"/>
</dbReference>
<keyword evidence="8 10" id="KW-0472">Membrane</keyword>
<keyword evidence="2" id="KW-0813">Transport</keyword>
<evidence type="ECO:0000256" key="6">
    <source>
        <dbReference type="ARBA" id="ARBA00023065"/>
    </source>
</evidence>
<dbReference type="AlphaFoldDB" id="A0A369QP03"/>
<evidence type="ECO:0000256" key="9">
    <source>
        <dbReference type="ARBA" id="ARBA00023237"/>
    </source>
</evidence>
<dbReference type="Gene3D" id="3.30.1330.60">
    <property type="entry name" value="OmpA-like domain"/>
    <property type="match status" value="1"/>
</dbReference>
<keyword evidence="5 12" id="KW-0732">Signal</keyword>
<dbReference type="SUPFAM" id="SSF103088">
    <property type="entry name" value="OmpA-like"/>
    <property type="match status" value="1"/>
</dbReference>
<reference evidence="14 15" key="1">
    <citation type="submission" date="2018-04" db="EMBL/GenBank/DDBJ databases">
        <title>Adhaeribacter sp. HMF7616 genome sequencing and assembly.</title>
        <authorList>
            <person name="Kang H."/>
            <person name="Kang J."/>
            <person name="Cha I."/>
            <person name="Kim H."/>
            <person name="Joh K."/>
        </authorList>
    </citation>
    <scope>NUCLEOTIDE SEQUENCE [LARGE SCALE GENOMIC DNA]</scope>
    <source>
        <strain evidence="14 15">HMF7616</strain>
    </source>
</reference>
<dbReference type="InterPro" id="IPR036737">
    <property type="entry name" value="OmpA-like_sf"/>
</dbReference>
<feature type="signal peptide" evidence="12">
    <location>
        <begin position="1"/>
        <end position="25"/>
    </location>
</feature>
<keyword evidence="6" id="KW-0406">Ion transport</keyword>
<evidence type="ECO:0000256" key="12">
    <source>
        <dbReference type="SAM" id="SignalP"/>
    </source>
</evidence>
<dbReference type="Pfam" id="PF00691">
    <property type="entry name" value="OmpA"/>
    <property type="match status" value="1"/>
</dbReference>
<dbReference type="GO" id="GO:0006811">
    <property type="term" value="P:monoatomic ion transport"/>
    <property type="evidence" value="ECO:0007669"/>
    <property type="project" value="UniProtKB-KW"/>
</dbReference>
<dbReference type="GO" id="GO:0009279">
    <property type="term" value="C:cell outer membrane"/>
    <property type="evidence" value="ECO:0007669"/>
    <property type="project" value="UniProtKB-SubCell"/>
</dbReference>
<evidence type="ECO:0000256" key="8">
    <source>
        <dbReference type="ARBA" id="ARBA00023136"/>
    </source>
</evidence>
<evidence type="ECO:0000256" key="1">
    <source>
        <dbReference type="ARBA" id="ARBA00004571"/>
    </source>
</evidence>
<evidence type="ECO:0000256" key="10">
    <source>
        <dbReference type="PROSITE-ProRule" id="PRU00473"/>
    </source>
</evidence>
<dbReference type="EMBL" id="QASA01000001">
    <property type="protein sequence ID" value="RDC66072.1"/>
    <property type="molecule type" value="Genomic_DNA"/>
</dbReference>
<dbReference type="RefSeq" id="WP_115374986.1">
    <property type="nucleotide sequence ID" value="NZ_QASA01000001.1"/>
</dbReference>
<evidence type="ECO:0000313" key="15">
    <source>
        <dbReference type="Proteomes" id="UP000253919"/>
    </source>
</evidence>
<evidence type="ECO:0000256" key="11">
    <source>
        <dbReference type="SAM" id="MobiDB-lite"/>
    </source>
</evidence>
<dbReference type="GO" id="GO:0005509">
    <property type="term" value="F:calcium ion binding"/>
    <property type="evidence" value="ECO:0007669"/>
    <property type="project" value="InterPro"/>
</dbReference>
<evidence type="ECO:0000256" key="4">
    <source>
        <dbReference type="ARBA" id="ARBA00022692"/>
    </source>
</evidence>
<proteinExistence type="predicted"/>
<dbReference type="InterPro" id="IPR006665">
    <property type="entry name" value="OmpA-like"/>
</dbReference>
<dbReference type="GO" id="GO:0015288">
    <property type="term" value="F:porin activity"/>
    <property type="evidence" value="ECO:0007669"/>
    <property type="project" value="UniProtKB-KW"/>
</dbReference>
<dbReference type="GO" id="GO:0046930">
    <property type="term" value="C:pore complex"/>
    <property type="evidence" value="ECO:0007669"/>
    <property type="project" value="UniProtKB-KW"/>
</dbReference>
<dbReference type="CDD" id="cd07185">
    <property type="entry name" value="OmpA_C-like"/>
    <property type="match status" value="1"/>
</dbReference>
<dbReference type="InterPro" id="IPR011250">
    <property type="entry name" value="OMP/PagP_B-barrel"/>
</dbReference>
<dbReference type="Gene3D" id="4.10.1080.10">
    <property type="entry name" value="TSP type-3 repeat"/>
    <property type="match status" value="2"/>
</dbReference>
<organism evidence="14 15">
    <name type="scientific">Adhaeribacter pallidiroseus</name>
    <dbReference type="NCBI Taxonomy" id="2072847"/>
    <lineage>
        <taxon>Bacteria</taxon>
        <taxon>Pseudomonadati</taxon>
        <taxon>Bacteroidota</taxon>
        <taxon>Cytophagia</taxon>
        <taxon>Cytophagales</taxon>
        <taxon>Hymenobacteraceae</taxon>
        <taxon>Adhaeribacter</taxon>
    </lineage>
</organism>
<dbReference type="Proteomes" id="UP000253919">
    <property type="component" value="Unassembled WGS sequence"/>
</dbReference>
<dbReference type="InterPro" id="IPR003367">
    <property type="entry name" value="Thrombospondin_3-like_rpt"/>
</dbReference>
<evidence type="ECO:0000256" key="2">
    <source>
        <dbReference type="ARBA" id="ARBA00022448"/>
    </source>
</evidence>
<keyword evidence="4" id="KW-0812">Transmembrane</keyword>
<feature type="compositionally biased region" description="Low complexity" evidence="11">
    <location>
        <begin position="509"/>
        <end position="561"/>
    </location>
</feature>
<dbReference type="Pfam" id="PF02412">
    <property type="entry name" value="TSP_3"/>
    <property type="match status" value="4"/>
</dbReference>
<evidence type="ECO:0000256" key="3">
    <source>
        <dbReference type="ARBA" id="ARBA00022452"/>
    </source>
</evidence>
<comment type="subcellular location">
    <subcellularLocation>
        <location evidence="1">Cell outer membrane</location>
        <topology evidence="1">Multi-pass membrane protein</topology>
    </subcellularLocation>
</comment>
<feature type="compositionally biased region" description="Basic and acidic residues" evidence="11">
    <location>
        <begin position="232"/>
        <end position="247"/>
    </location>
</feature>
<keyword evidence="7" id="KW-0626">Porin</keyword>
<feature type="region of interest" description="Disordered" evidence="11">
    <location>
        <begin position="232"/>
        <end position="260"/>
    </location>
</feature>
<dbReference type="PRINTS" id="PR01021">
    <property type="entry name" value="OMPADOMAIN"/>
</dbReference>
<name>A0A369QP03_9BACT</name>
<keyword evidence="15" id="KW-1185">Reference proteome</keyword>
<feature type="region of interest" description="Disordered" evidence="11">
    <location>
        <begin position="503"/>
        <end position="561"/>
    </location>
</feature>
<evidence type="ECO:0000256" key="5">
    <source>
        <dbReference type="ARBA" id="ARBA00022729"/>
    </source>
</evidence>
<sequence>MKQIFKRAGAVALGLCGLVATTTNAQTADKKWAIGAHANVVQYRGDDGSEFYDSQEGRVGYGLTFSRYLNRALDFSIQANRSRIDYNNNVLGGGPYVPGGRLNYYFDGHMTTVVGAFKFKIGSLIKEGARFDPYLMAGYGGAFAKTSGRGGYGMWPSQTGSYINDGSYANDLVLGAVGLNIRFSETVALTLQTGQLYLFTDQLDGWRGQDADLHDRFLQHTAGLTFSLGKAKDADMDGVPDRKDKCPDTPTGVKVDENGCPVDTDKDGVADYQDNCPDVAGVAALNGCPDKDNDGVADAQDQCPDQPGTPALNGCPDADADGVADAQDQCPNTPAGTQVDARGCPLDSDGDGVNDADDRCPTVAGTAENGGCPRKVLPRGKNRGSVKDTTFIRFETNKAVLKKLSFRTLDDIVRFMKANPEFTIKIEGHADARGTDEYNMALSQRRADAVSRYLTAKGRLAKARVTTEALGESRPMATNDTPEGMAQNRRAEIQLVVTDDLMVDDPSATPSGTTPGSTTPGGTTPGGTTTPGTTTPGTTTPGTTTPGTTTPGTTTPGTTPN</sequence>
<feature type="region of interest" description="Disordered" evidence="11">
    <location>
        <begin position="293"/>
        <end position="345"/>
    </location>
</feature>
<evidence type="ECO:0000313" key="14">
    <source>
        <dbReference type="EMBL" id="RDC66072.1"/>
    </source>
</evidence>
<evidence type="ECO:0000256" key="7">
    <source>
        <dbReference type="ARBA" id="ARBA00023114"/>
    </source>
</evidence>
<dbReference type="InterPro" id="IPR050330">
    <property type="entry name" value="Bact_OuterMem_StrucFunc"/>
</dbReference>
<gene>
    <name evidence="14" type="ORF">AHMF7616_04703</name>
</gene>
<feature type="domain" description="OmpA-like" evidence="13">
    <location>
        <begin position="381"/>
        <end position="499"/>
    </location>
</feature>
<dbReference type="PROSITE" id="PS51123">
    <property type="entry name" value="OMPA_2"/>
    <property type="match status" value="1"/>
</dbReference>
<accession>A0A369QP03</accession>
<evidence type="ECO:0000259" key="13">
    <source>
        <dbReference type="PROSITE" id="PS51123"/>
    </source>
</evidence>
<dbReference type="PANTHER" id="PTHR30329">
    <property type="entry name" value="STATOR ELEMENT OF FLAGELLAR MOTOR COMPLEX"/>
    <property type="match status" value="1"/>
</dbReference>
<dbReference type="InterPro" id="IPR006664">
    <property type="entry name" value="OMP_bac"/>
</dbReference>
<dbReference type="SUPFAM" id="SSF56925">
    <property type="entry name" value="OMPA-like"/>
    <property type="match status" value="1"/>
</dbReference>
<comment type="caution">
    <text evidence="14">The sequence shown here is derived from an EMBL/GenBank/DDBJ whole genome shotgun (WGS) entry which is preliminary data.</text>
</comment>
<dbReference type="SUPFAM" id="SSF103647">
    <property type="entry name" value="TSP type-3 repeat"/>
    <property type="match status" value="2"/>
</dbReference>
<keyword evidence="9" id="KW-0998">Cell outer membrane</keyword>
<feature type="chain" id="PRO_5016919662" evidence="12">
    <location>
        <begin position="26"/>
        <end position="561"/>
    </location>
</feature>